<sequence length="596" mass="63078">MSSYDYIIVGGGTAGLVLAARLTEDSSKRVLVLEAGEDLTADARLSIPAMWPTLLNTDADWKFKTVPQAGFNNREIAFPQGRLLGGSSALNGLSFTLSTRANVDAWAKLGNPGWDWASFSKSQAKSYTLTSGPAAGTSGSGPLQLSFPKDTDNQWPKIWQQTIAALGFSKDGNPYTDQVSGPIFVADAIHPATKTRSYAGNAYLEPARGRKNLTIVTKAAVEKIIFTKNGDAVTAEGVKYTKDGADLTATGTEIILTAGTINTPKILELSGVGDARLLTKLGIDVVIDNPNVGENLQNHPLCGLSFQALDSEETMDGLARQDPTALQAAMAAYGQQLGPFARSGTNAAAQLPFPGIQSAQGKAEVEELIAKYIAPGSGGDTPFAEAQANFVRSVLTSTEEPSGYFMSFPGYASFNQDGTMAPPPPGTDKYFSIALMLTHPLSRGSVHIKSASPTSTELDIDPRYFSHPLDIEVLARHLRFIESIAKAEPLVSHLQVGGKRNTAAESAGNFLAAETGLEQAKDYLRQTAVGAHHFTGTCSMMAKELGGVVDSKLRLYGCPNLRIADASIIPLTPKANPQATVYGVAEHAASIIKGEV</sequence>
<dbReference type="Proteomes" id="UP000236546">
    <property type="component" value="Unassembled WGS sequence"/>
</dbReference>
<proteinExistence type="inferred from homology"/>
<dbReference type="Pfam" id="PF05199">
    <property type="entry name" value="GMC_oxred_C"/>
    <property type="match status" value="1"/>
</dbReference>
<feature type="binding site" evidence="2">
    <location>
        <begin position="577"/>
        <end position="578"/>
    </location>
    <ligand>
        <name>FAD</name>
        <dbReference type="ChEBI" id="CHEBI:57692"/>
    </ligand>
</feature>
<dbReference type="Gene3D" id="3.50.50.60">
    <property type="entry name" value="FAD/NAD(P)-binding domain"/>
    <property type="match status" value="1"/>
</dbReference>
<dbReference type="InterPro" id="IPR036188">
    <property type="entry name" value="FAD/NAD-bd_sf"/>
</dbReference>
<name>A0A2K0TL15_9HYPO</name>
<feature type="binding site" evidence="2">
    <location>
        <position position="221"/>
    </location>
    <ligand>
        <name>FAD</name>
        <dbReference type="ChEBI" id="CHEBI:57692"/>
    </ligand>
</feature>
<evidence type="ECO:0000313" key="4">
    <source>
        <dbReference type="EMBL" id="PNP46210.1"/>
    </source>
</evidence>
<dbReference type="InterPro" id="IPR007867">
    <property type="entry name" value="GMC_OxRtase_C"/>
</dbReference>
<protein>
    <recommendedName>
        <fullName evidence="3">Glucose-methanol-choline oxidoreductase N-terminal domain-containing protein</fullName>
    </recommendedName>
</protein>
<evidence type="ECO:0000259" key="3">
    <source>
        <dbReference type="PROSITE" id="PS00624"/>
    </source>
</evidence>
<dbReference type="OrthoDB" id="269227at2759"/>
<dbReference type="Gene3D" id="3.30.560.10">
    <property type="entry name" value="Glucose Oxidase, domain 3"/>
    <property type="match status" value="1"/>
</dbReference>
<evidence type="ECO:0000256" key="1">
    <source>
        <dbReference type="ARBA" id="ARBA00010790"/>
    </source>
</evidence>
<dbReference type="PROSITE" id="PS00624">
    <property type="entry name" value="GMC_OXRED_2"/>
    <property type="match status" value="1"/>
</dbReference>
<comment type="caution">
    <text evidence="4">The sequence shown here is derived from an EMBL/GenBank/DDBJ whole genome shotgun (WGS) entry which is preliminary data.</text>
</comment>
<reference evidence="4 5" key="1">
    <citation type="submission" date="2017-02" db="EMBL/GenBank/DDBJ databases">
        <title>Genomes of Trichoderma spp. with biocontrol activity.</title>
        <authorList>
            <person name="Gardiner D."/>
            <person name="Kazan K."/>
            <person name="Vos C."/>
            <person name="Harvey P."/>
        </authorList>
    </citation>
    <scope>NUCLEOTIDE SEQUENCE [LARGE SCALE GENOMIC DNA]</scope>
    <source>
        <strain evidence="4 5">A5MH</strain>
    </source>
</reference>
<feature type="domain" description="Glucose-methanol-choline oxidoreductase N-terminal" evidence="3">
    <location>
        <begin position="259"/>
        <end position="273"/>
    </location>
</feature>
<dbReference type="PANTHER" id="PTHR11552">
    <property type="entry name" value="GLUCOSE-METHANOL-CHOLINE GMC OXIDOREDUCTASE"/>
    <property type="match status" value="1"/>
</dbReference>
<evidence type="ECO:0000313" key="5">
    <source>
        <dbReference type="Proteomes" id="UP000236546"/>
    </source>
</evidence>
<keyword evidence="2" id="KW-0274">FAD</keyword>
<accession>A0A2K0TL15</accession>
<dbReference type="GO" id="GO:0050660">
    <property type="term" value="F:flavin adenine dinucleotide binding"/>
    <property type="evidence" value="ECO:0007669"/>
    <property type="project" value="InterPro"/>
</dbReference>
<evidence type="ECO:0000256" key="2">
    <source>
        <dbReference type="PIRSR" id="PIRSR000137-2"/>
    </source>
</evidence>
<comment type="similarity">
    <text evidence="1">Belongs to the GMC oxidoreductase family.</text>
</comment>
<comment type="cofactor">
    <cofactor evidence="2">
        <name>FAD</name>
        <dbReference type="ChEBI" id="CHEBI:57692"/>
    </cofactor>
</comment>
<dbReference type="PIRSF" id="PIRSF000137">
    <property type="entry name" value="Alcohol_oxidase"/>
    <property type="match status" value="1"/>
</dbReference>
<gene>
    <name evidence="4" type="ORF">TGAMA5MH_02245</name>
</gene>
<dbReference type="InterPro" id="IPR000172">
    <property type="entry name" value="GMC_OxRdtase_N"/>
</dbReference>
<dbReference type="Pfam" id="PF00732">
    <property type="entry name" value="GMC_oxred_N"/>
    <property type="match status" value="1"/>
</dbReference>
<dbReference type="SUPFAM" id="SSF51905">
    <property type="entry name" value="FAD/NAD(P)-binding domain"/>
    <property type="match status" value="1"/>
</dbReference>
<organism evidence="4 5">
    <name type="scientific">Trichoderma gamsii</name>
    <dbReference type="NCBI Taxonomy" id="398673"/>
    <lineage>
        <taxon>Eukaryota</taxon>
        <taxon>Fungi</taxon>
        <taxon>Dikarya</taxon>
        <taxon>Ascomycota</taxon>
        <taxon>Pezizomycotina</taxon>
        <taxon>Sordariomycetes</taxon>
        <taxon>Hypocreomycetidae</taxon>
        <taxon>Hypocreales</taxon>
        <taxon>Hypocreaceae</taxon>
        <taxon>Trichoderma</taxon>
    </lineage>
</organism>
<dbReference type="InterPro" id="IPR012132">
    <property type="entry name" value="GMC_OxRdtase"/>
</dbReference>
<dbReference type="GO" id="GO:0016614">
    <property type="term" value="F:oxidoreductase activity, acting on CH-OH group of donors"/>
    <property type="evidence" value="ECO:0007669"/>
    <property type="project" value="InterPro"/>
</dbReference>
<keyword evidence="2" id="KW-0285">Flavoprotein</keyword>
<dbReference type="PANTHER" id="PTHR11552:SF210">
    <property type="entry name" value="GLUCOSE-METHANOL-CHOLINE OXIDOREDUCTASE N-TERMINAL DOMAIN-CONTAINING PROTEIN-RELATED"/>
    <property type="match status" value="1"/>
</dbReference>
<dbReference type="SUPFAM" id="SSF54373">
    <property type="entry name" value="FAD-linked reductases, C-terminal domain"/>
    <property type="match status" value="1"/>
</dbReference>
<dbReference type="AlphaFoldDB" id="A0A2K0TL15"/>
<dbReference type="EMBL" id="MTYH01000016">
    <property type="protein sequence ID" value="PNP46210.1"/>
    <property type="molecule type" value="Genomic_DNA"/>
</dbReference>